<dbReference type="Proteomes" id="UP000031014">
    <property type="component" value="Unassembled WGS sequence"/>
</dbReference>
<comment type="subcellular location">
    <subcellularLocation>
        <location evidence="1">Membrane</location>
        <topology evidence="1">Multi-pass membrane protein</topology>
    </subcellularLocation>
</comment>
<dbReference type="AlphaFoldDB" id="A0A0A8X774"/>
<dbReference type="GO" id="GO:0016020">
    <property type="term" value="C:membrane"/>
    <property type="evidence" value="ECO:0007669"/>
    <property type="project" value="UniProtKB-SubCell"/>
</dbReference>
<evidence type="ECO:0000313" key="8">
    <source>
        <dbReference type="Proteomes" id="UP000031014"/>
    </source>
</evidence>
<evidence type="ECO:0000256" key="2">
    <source>
        <dbReference type="ARBA" id="ARBA00022692"/>
    </source>
</evidence>
<dbReference type="PANTHER" id="PTHR43077">
    <property type="entry name" value="TRANSPORT PERMEASE YVFS-RELATED"/>
    <property type="match status" value="1"/>
</dbReference>
<dbReference type="PANTHER" id="PTHR43077:SF5">
    <property type="entry name" value="PHAGE INFECTION PROTEIN"/>
    <property type="match status" value="1"/>
</dbReference>
<dbReference type="NCBIfam" id="TIGR03062">
    <property type="entry name" value="pip_yhgE_Cterm"/>
    <property type="match status" value="1"/>
</dbReference>
<comment type="caution">
    <text evidence="7">The sequence shown here is derived from an EMBL/GenBank/DDBJ whole genome shotgun (WGS) entry which is preliminary data.</text>
</comment>
<sequence>MVIEIPEDFSERVTTVLEPDPKKLELNYIQNEGLNFMAAQVTKSATEKLREKLANKITEQYVNNIFASLGDVSNGFNTAADGSAQLHDGTAELHDGTGLLLTSLNEKSADISKLAAGTLELKSGSGQLASSLTGKQGDITKLAKGSKDLKDGTSLLLSSLNEKSTDITKLADGSADVNAGTGLLLQKLKEGQPGITQLAAGGKLLDEKMPELKGGTESVLAGLQGAQQAVKAKIGPGTASVAGGIEEVIKNSQNLGNNLQGLTALLEAYFANNPGLSSDPEFLKILGTSRAIRNAATNPENAAKLQELQAGANQIAAAFNEKIPAEQGSLASGINQLVVGQSLINNGVTDLAAKAPTLAAGTASVAAGWDEMIKNVGLLHEGTSQIAAGNKSVNSGWGTITAGVKELDGGAALISAGNQTVDKGWRELTAGAAKIHSGAVQVSDGNISVEKGWGELTDGVTKLNEGAGKLYDGSGQLAAGLKDGAEETGKIQADEKNISMFASPVELVSNKVHEYSLYRDSTAPYVMTLALFIGILIMSMFINFKKPKELNASKISWFAAKFLNLASLAVVQAILLSIVVLALLGLEVTNPAGFILFAVIVSIVFTAIVMFFASFGNIGRFILLALVVMQLSTTGANLPIDMLPEYLRSISVYLPFTYSIAGFKALISLNGFTMAMINLGVLLGYLVIFALMTFTVYAFKTKEEPQHTDLAM</sequence>
<evidence type="ECO:0000256" key="1">
    <source>
        <dbReference type="ARBA" id="ARBA00004141"/>
    </source>
</evidence>
<feature type="domain" description="ABC-2 type transporter transmembrane" evidence="6">
    <location>
        <begin position="487"/>
        <end position="693"/>
    </location>
</feature>
<evidence type="ECO:0000256" key="5">
    <source>
        <dbReference type="SAM" id="Phobius"/>
    </source>
</evidence>
<feature type="transmembrane region" description="Helical" evidence="5">
    <location>
        <begin position="525"/>
        <end position="544"/>
    </location>
</feature>
<reference evidence="7 8" key="1">
    <citation type="submission" date="2013-06" db="EMBL/GenBank/DDBJ databases">
        <title>Whole genome shotgun sequence of Bacillus selenatarsenatis SF-1.</title>
        <authorList>
            <person name="Kuroda M."/>
            <person name="Sei K."/>
            <person name="Yamashita M."/>
            <person name="Ike M."/>
        </authorList>
    </citation>
    <scope>NUCLEOTIDE SEQUENCE [LARGE SCALE GENOMIC DNA]</scope>
    <source>
        <strain evidence="7 8">SF-1</strain>
    </source>
</reference>
<feature type="transmembrane region" description="Helical" evidence="5">
    <location>
        <begin position="565"/>
        <end position="586"/>
    </location>
</feature>
<feature type="transmembrane region" description="Helical" evidence="5">
    <location>
        <begin position="621"/>
        <end position="640"/>
    </location>
</feature>
<dbReference type="NCBIfam" id="TIGR03057">
    <property type="entry name" value="xxxLxxG_by_4"/>
    <property type="match status" value="2"/>
</dbReference>
<keyword evidence="8" id="KW-1185">Reference proteome</keyword>
<accession>A0A0A8X774</accession>
<evidence type="ECO:0000256" key="4">
    <source>
        <dbReference type="ARBA" id="ARBA00023136"/>
    </source>
</evidence>
<dbReference type="EMBL" id="BASE01000092">
    <property type="protein sequence ID" value="GAM15778.1"/>
    <property type="molecule type" value="Genomic_DNA"/>
</dbReference>
<name>A0A0A8X774_MESS1</name>
<dbReference type="InterPro" id="IPR023908">
    <property type="entry name" value="xxxLxxG_rpt"/>
</dbReference>
<feature type="transmembrane region" description="Helical" evidence="5">
    <location>
        <begin position="592"/>
        <end position="614"/>
    </location>
</feature>
<feature type="transmembrane region" description="Helical" evidence="5">
    <location>
        <begin position="646"/>
        <end position="667"/>
    </location>
</feature>
<dbReference type="InterPro" id="IPR051328">
    <property type="entry name" value="T7SS_ABC-Transporter"/>
</dbReference>
<dbReference type="InterPro" id="IPR013525">
    <property type="entry name" value="ABC2_TM"/>
</dbReference>
<keyword evidence="4 5" id="KW-0472">Membrane</keyword>
<evidence type="ECO:0000256" key="3">
    <source>
        <dbReference type="ARBA" id="ARBA00022989"/>
    </source>
</evidence>
<protein>
    <recommendedName>
        <fullName evidence="6">ABC-2 type transporter transmembrane domain-containing protein</fullName>
    </recommendedName>
</protein>
<dbReference type="OrthoDB" id="9811483at2"/>
<gene>
    <name evidence="7" type="ORF">SAMD00020551_3936</name>
</gene>
<proteinExistence type="predicted"/>
<dbReference type="Pfam" id="PF12698">
    <property type="entry name" value="ABC2_membrane_3"/>
    <property type="match status" value="1"/>
</dbReference>
<dbReference type="InterPro" id="IPR017501">
    <property type="entry name" value="Phage_infect_YhgE_C"/>
</dbReference>
<keyword evidence="3 5" id="KW-1133">Transmembrane helix</keyword>
<evidence type="ECO:0000313" key="7">
    <source>
        <dbReference type="EMBL" id="GAM15778.1"/>
    </source>
</evidence>
<organism evidence="7 8">
    <name type="scientific">Mesobacillus selenatarsenatis (strain DSM 18680 / JCM 14380 / FERM P-15431 / SF-1)</name>
    <dbReference type="NCBI Taxonomy" id="1321606"/>
    <lineage>
        <taxon>Bacteria</taxon>
        <taxon>Bacillati</taxon>
        <taxon>Bacillota</taxon>
        <taxon>Bacilli</taxon>
        <taxon>Bacillales</taxon>
        <taxon>Bacillaceae</taxon>
        <taxon>Mesobacillus</taxon>
    </lineage>
</organism>
<keyword evidence="2 5" id="KW-0812">Transmembrane</keyword>
<dbReference type="GO" id="GO:0140359">
    <property type="term" value="F:ABC-type transporter activity"/>
    <property type="evidence" value="ECO:0007669"/>
    <property type="project" value="InterPro"/>
</dbReference>
<evidence type="ECO:0000259" key="6">
    <source>
        <dbReference type="Pfam" id="PF12698"/>
    </source>
</evidence>
<dbReference type="RefSeq" id="WP_041967403.1">
    <property type="nucleotide sequence ID" value="NZ_BASE01000092.1"/>
</dbReference>
<dbReference type="STRING" id="1321606.SAMD00020551_3936"/>
<feature type="transmembrane region" description="Helical" evidence="5">
    <location>
        <begin position="679"/>
        <end position="699"/>
    </location>
</feature>